<dbReference type="GO" id="GO:0016747">
    <property type="term" value="F:acyltransferase activity, transferring groups other than amino-acyl groups"/>
    <property type="evidence" value="ECO:0007669"/>
    <property type="project" value="InterPro"/>
</dbReference>
<feature type="domain" description="N-acetyltransferase" evidence="1">
    <location>
        <begin position="6"/>
        <end position="168"/>
    </location>
</feature>
<dbReference type="KEGG" id="bby:CY96_13465"/>
<organism evidence="2 3">
    <name type="scientific">Bacillus bombysepticus str. Wang</name>
    <dbReference type="NCBI Taxonomy" id="1330043"/>
    <lineage>
        <taxon>Bacteria</taxon>
        <taxon>Bacillati</taxon>
        <taxon>Bacillota</taxon>
        <taxon>Bacilli</taxon>
        <taxon>Bacillales</taxon>
        <taxon>Bacillaceae</taxon>
        <taxon>Bacillus</taxon>
        <taxon>Bacillus cereus group</taxon>
    </lineage>
</organism>
<dbReference type="Pfam" id="PF13302">
    <property type="entry name" value="Acetyltransf_3"/>
    <property type="match status" value="1"/>
</dbReference>
<proteinExistence type="predicted"/>
<evidence type="ECO:0000313" key="3">
    <source>
        <dbReference type="Proteomes" id="UP000031778"/>
    </source>
</evidence>
<dbReference type="Proteomes" id="UP000031778">
    <property type="component" value="Chromosome"/>
</dbReference>
<keyword evidence="3" id="KW-1185">Reference proteome</keyword>
<dbReference type="RefSeq" id="WP_001102496.1">
    <property type="nucleotide sequence ID" value="NZ_CP007512.1"/>
</dbReference>
<dbReference type="EMBL" id="CP007512">
    <property type="protein sequence ID" value="AHX18965.1"/>
    <property type="molecule type" value="Genomic_DNA"/>
</dbReference>
<accession>A0A9W3KV45</accession>
<name>A0A9W3KV45_9BACI</name>
<dbReference type="SUPFAM" id="SSF55729">
    <property type="entry name" value="Acyl-CoA N-acyltransferases (Nat)"/>
    <property type="match status" value="1"/>
</dbReference>
<dbReference type="InterPro" id="IPR000182">
    <property type="entry name" value="GNAT_dom"/>
</dbReference>
<reference evidence="2 3" key="1">
    <citation type="submission" date="2014-03" db="EMBL/GenBank/DDBJ databases">
        <title>The Complete Genome Sequence of Bacillus bombyseptieus.</title>
        <authorList>
            <person name="Cheng T."/>
            <person name="Lin P."/>
            <person name="Jin S."/>
            <person name="Wu Y."/>
            <person name="Fu B."/>
            <person name="Long R."/>
            <person name="Liu D."/>
            <person name="Guo Y."/>
            <person name="Peng L."/>
            <person name="Xia Q."/>
        </authorList>
    </citation>
    <scope>NUCLEOTIDE SEQUENCE [LARGE SCALE GENOMIC DNA]</scope>
    <source>
        <strain evidence="3">wang</strain>
    </source>
</reference>
<sequence>MNVPYVQLRELTLDDVEDRYQWSLDRDVTKHLVVPDQYPPFTRGDTRNWIEACISRKNGYEQRAIVTEAGIHIGWVDLKNFDKTNKNAELGIAIGNKDYWGKGFGMAALNSMLQIGFSQFELEKIWLRVDEDNTKAKKSYESAGFVCEGLMRNDRLRQGKFIHRNRYSILKEEYESKKVAYKNIM</sequence>
<dbReference type="AlphaFoldDB" id="A0A9W3KV45"/>
<protein>
    <submittedName>
        <fullName evidence="2">Acetyltransferase</fullName>
    </submittedName>
</protein>
<dbReference type="PANTHER" id="PTHR43415">
    <property type="entry name" value="SPERMIDINE N(1)-ACETYLTRANSFERASE"/>
    <property type="match status" value="1"/>
</dbReference>
<dbReference type="PROSITE" id="PS51186">
    <property type="entry name" value="GNAT"/>
    <property type="match status" value="1"/>
</dbReference>
<dbReference type="Gene3D" id="3.40.630.30">
    <property type="match status" value="1"/>
</dbReference>
<evidence type="ECO:0000259" key="1">
    <source>
        <dbReference type="PROSITE" id="PS51186"/>
    </source>
</evidence>
<dbReference type="PANTHER" id="PTHR43415:SF3">
    <property type="entry name" value="GNAT-FAMILY ACETYLTRANSFERASE"/>
    <property type="match status" value="1"/>
</dbReference>
<gene>
    <name evidence="2" type="ORF">CY96_13465</name>
</gene>
<dbReference type="InterPro" id="IPR016181">
    <property type="entry name" value="Acyl_CoA_acyltransferase"/>
</dbReference>
<evidence type="ECO:0000313" key="2">
    <source>
        <dbReference type="EMBL" id="AHX18965.1"/>
    </source>
</evidence>